<accession>C5FY76</accession>
<name>C5FY76_ARTOC</name>
<dbReference type="Proteomes" id="UP000002035">
    <property type="component" value="Unassembled WGS sequence"/>
</dbReference>
<gene>
    <name evidence="2" type="ORF">MCYG_07293</name>
</gene>
<proteinExistence type="predicted"/>
<evidence type="ECO:0000313" key="3">
    <source>
        <dbReference type="Proteomes" id="UP000002035"/>
    </source>
</evidence>
<feature type="compositionally biased region" description="Acidic residues" evidence="1">
    <location>
        <begin position="70"/>
        <end position="81"/>
    </location>
</feature>
<dbReference type="HOGENOM" id="CLU_2170494_0_0_1"/>
<keyword evidence="3" id="KW-1185">Reference proteome</keyword>
<dbReference type="EMBL" id="DS995707">
    <property type="protein sequence ID" value="EEQ34474.1"/>
    <property type="molecule type" value="Genomic_DNA"/>
</dbReference>
<dbReference type="VEuPathDB" id="FungiDB:MCYG_07293"/>
<evidence type="ECO:0000256" key="1">
    <source>
        <dbReference type="SAM" id="MobiDB-lite"/>
    </source>
</evidence>
<dbReference type="RefSeq" id="XP_002843510.1">
    <property type="nucleotide sequence ID" value="XM_002843464.1"/>
</dbReference>
<reference evidence="3" key="1">
    <citation type="journal article" date="2012" name="MBio">
        <title>Comparative genome analysis of Trichophyton rubrum and related dermatophytes reveals candidate genes involved in infection.</title>
        <authorList>
            <person name="Martinez D.A."/>
            <person name="Oliver B.G."/>
            <person name="Graeser Y."/>
            <person name="Goldberg J.M."/>
            <person name="Li W."/>
            <person name="Martinez-Rossi N.M."/>
            <person name="Monod M."/>
            <person name="Shelest E."/>
            <person name="Barton R.C."/>
            <person name="Birch E."/>
            <person name="Brakhage A.A."/>
            <person name="Chen Z."/>
            <person name="Gurr S.J."/>
            <person name="Heiman D."/>
            <person name="Heitman J."/>
            <person name="Kosti I."/>
            <person name="Rossi A."/>
            <person name="Saif S."/>
            <person name="Samalova M."/>
            <person name="Saunders C.W."/>
            <person name="Shea T."/>
            <person name="Summerbell R.C."/>
            <person name="Xu J."/>
            <person name="Young S."/>
            <person name="Zeng Q."/>
            <person name="Birren B.W."/>
            <person name="Cuomo C.A."/>
            <person name="White T.C."/>
        </authorList>
    </citation>
    <scope>NUCLEOTIDE SEQUENCE [LARGE SCALE GENOMIC DNA]</scope>
    <source>
        <strain evidence="3">ATCC MYA-4605 / CBS 113480</strain>
    </source>
</reference>
<organism evidence="2 3">
    <name type="scientific">Arthroderma otae (strain ATCC MYA-4605 / CBS 113480)</name>
    <name type="common">Microsporum canis</name>
    <dbReference type="NCBI Taxonomy" id="554155"/>
    <lineage>
        <taxon>Eukaryota</taxon>
        <taxon>Fungi</taxon>
        <taxon>Dikarya</taxon>
        <taxon>Ascomycota</taxon>
        <taxon>Pezizomycotina</taxon>
        <taxon>Eurotiomycetes</taxon>
        <taxon>Eurotiomycetidae</taxon>
        <taxon>Onygenales</taxon>
        <taxon>Arthrodermataceae</taxon>
        <taxon>Microsporum</taxon>
    </lineage>
</organism>
<protein>
    <submittedName>
        <fullName evidence="2">Uncharacterized protein</fullName>
    </submittedName>
</protein>
<evidence type="ECO:0000313" key="2">
    <source>
        <dbReference type="EMBL" id="EEQ34474.1"/>
    </source>
</evidence>
<dbReference type="AlphaFoldDB" id="C5FY76"/>
<feature type="region of interest" description="Disordered" evidence="1">
    <location>
        <begin position="58"/>
        <end position="82"/>
    </location>
</feature>
<dbReference type="GeneID" id="9226816"/>
<sequence length="110" mass="12754">MSYSYLPFRSRWFDVPGFGGLPCLLAGGGRCLLVGQTSPAGAFSGRCRSITKRELEEKRNLRGKTRREEVEEEEEEDDEVEVEKLMFTSPDRDRSCGLHRLTWRKKTLRR</sequence>